<reference evidence="2" key="1">
    <citation type="journal article" date="2022" name="Microbiol. Resour. Announc.">
        <title>Genome Sequence of Cupriavidus campinensis Strain G5, a Member of a Bacterial Consortium Capable of Polyethylene Degradation.</title>
        <authorList>
            <person name="Schneider B."/>
            <person name="Pfeiffer F."/>
            <person name="Dyall-Smith M."/>
            <person name="Kunte H.J."/>
        </authorList>
    </citation>
    <scope>NUCLEOTIDE SEQUENCE</scope>
    <source>
        <strain evidence="2">G5</strain>
    </source>
</reference>
<evidence type="ECO:0000313" key="3">
    <source>
        <dbReference type="Proteomes" id="UP001056132"/>
    </source>
</evidence>
<dbReference type="PANTHER" id="PTHR42815:SF2">
    <property type="entry name" value="FAD-BINDING, PUTATIVE (AFU_ORTHOLOGUE AFUA_6G07600)-RELATED"/>
    <property type="match status" value="1"/>
</dbReference>
<evidence type="ECO:0000313" key="2">
    <source>
        <dbReference type="EMBL" id="URF06609.1"/>
    </source>
</evidence>
<dbReference type="Gene3D" id="2.30.110.10">
    <property type="entry name" value="Electron Transport, Fmn-binding Protein, Chain A"/>
    <property type="match status" value="1"/>
</dbReference>
<dbReference type="AlphaFoldDB" id="A0AAE9I3J1"/>
<dbReference type="Proteomes" id="UP001056132">
    <property type="component" value="Chromosome 2"/>
</dbReference>
<gene>
    <name evidence="2" type="ORF">M5D45_26305</name>
</gene>
<dbReference type="InterPro" id="IPR011576">
    <property type="entry name" value="Pyridox_Oxase_N"/>
</dbReference>
<protein>
    <submittedName>
        <fullName evidence="2">Pyridoxamine 5'-phosphate oxidase family protein</fullName>
    </submittedName>
</protein>
<feature type="domain" description="Pyridoxamine 5'-phosphate oxidase N-terminal" evidence="1">
    <location>
        <begin position="176"/>
        <end position="278"/>
    </location>
</feature>
<organism evidence="2 3">
    <name type="scientific">Cupriavidus campinensis</name>
    <dbReference type="NCBI Taxonomy" id="151783"/>
    <lineage>
        <taxon>Bacteria</taxon>
        <taxon>Pseudomonadati</taxon>
        <taxon>Pseudomonadota</taxon>
        <taxon>Betaproteobacteria</taxon>
        <taxon>Burkholderiales</taxon>
        <taxon>Burkholderiaceae</taxon>
        <taxon>Cupriavidus</taxon>
    </lineage>
</organism>
<evidence type="ECO:0000259" key="1">
    <source>
        <dbReference type="Pfam" id="PF01243"/>
    </source>
</evidence>
<proteinExistence type="predicted"/>
<reference evidence="2" key="2">
    <citation type="submission" date="2022-05" db="EMBL/GenBank/DDBJ databases">
        <authorList>
            <person name="Kunte H.-J."/>
        </authorList>
    </citation>
    <scope>NUCLEOTIDE SEQUENCE</scope>
    <source>
        <strain evidence="2">G5</strain>
    </source>
</reference>
<sequence length="316" mass="34273">MSPHAALLPDLPWHTGERLLQARAGVQARMAEIGPRVVRDYMPDQHRDFFAQLPLVVLGAVAPDGRVWATLRAGAPGFLHSPDPRALNVAVAREPADPADAGMDDGNALGLLGIDPMTRRRNRMNGRVERTGPDGFRLAVGQSFGNCPQYIQQRAFDFTRDPGVAADQPPQVLPALDERARALIAGADTFFVASYVDLADGSRQVDVSHRGGPRGFVRLDADGGLTIPDFSGNRFFNTLGNLAANPIAGLAFVDYTTGNLLQLSGRAEVLTDSPEIALHPGWEGAERLWRVIPDRVIWREAALPLVWHAPDALPRP</sequence>
<dbReference type="EMBL" id="CP097331">
    <property type="protein sequence ID" value="URF06609.1"/>
    <property type="molecule type" value="Genomic_DNA"/>
</dbReference>
<dbReference type="SUPFAM" id="SSF50475">
    <property type="entry name" value="FMN-binding split barrel"/>
    <property type="match status" value="1"/>
</dbReference>
<dbReference type="InterPro" id="IPR012349">
    <property type="entry name" value="Split_barrel_FMN-bd"/>
</dbReference>
<dbReference type="RefSeq" id="WP_186296773.1">
    <property type="nucleotide sequence ID" value="NZ_CP097331.1"/>
</dbReference>
<dbReference type="PANTHER" id="PTHR42815">
    <property type="entry name" value="FAD-BINDING, PUTATIVE (AFU_ORTHOLOGUE AFUA_6G07600)-RELATED"/>
    <property type="match status" value="1"/>
</dbReference>
<dbReference type="Pfam" id="PF01243">
    <property type="entry name" value="PNPOx_N"/>
    <property type="match status" value="1"/>
</dbReference>
<dbReference type="KEGG" id="ccam:M5D45_26305"/>
<accession>A0AAE9I3J1</accession>
<name>A0AAE9I3J1_9BURK</name>